<name>A0ABX3D1N7_9BACL</name>
<dbReference type="Proteomes" id="UP000242153">
    <property type="component" value="Unassembled WGS sequence"/>
</dbReference>
<evidence type="ECO:0000256" key="4">
    <source>
        <dbReference type="ARBA" id="ARBA00022989"/>
    </source>
</evidence>
<evidence type="ECO:0000256" key="2">
    <source>
        <dbReference type="ARBA" id="ARBA00022475"/>
    </source>
</evidence>
<proteinExistence type="predicted"/>
<keyword evidence="2" id="KW-1003">Cell membrane</keyword>
<dbReference type="Gene3D" id="1.10.1760.20">
    <property type="match status" value="1"/>
</dbReference>
<comment type="subcellular location">
    <subcellularLocation>
        <location evidence="1">Cell membrane</location>
        <topology evidence="1">Multi-pass membrane protein</topology>
    </subcellularLocation>
</comment>
<dbReference type="EMBL" id="MBQG01000043">
    <property type="protein sequence ID" value="OHX54602.1"/>
    <property type="molecule type" value="Genomic_DNA"/>
</dbReference>
<keyword evidence="3 6" id="KW-0812">Transmembrane</keyword>
<sequence>MYYGGITVFLFGEYGADHCVDVFGYQNKRSVLLDWTNPIRQRLIISAFFGFLTFSIMYNPFHFEGMRLDLREVPLFFISYVGGWQYGVISAILPISFRAYLGGPTVVLGILQSIILPIVVGSLFHERKGVNHFFGIVDIKRMMLAFVVFESIKSVWMIFSTPANLLMLWHVSIFSRGNFFNGIDFQQ</sequence>
<comment type="caution">
    <text evidence="8">The sequence shown here is derived from an EMBL/GenBank/DDBJ whole genome shotgun (WGS) entry which is preliminary data.</text>
</comment>
<dbReference type="Pfam" id="PF07694">
    <property type="entry name" value="5TM-5TMR_LYT"/>
    <property type="match status" value="1"/>
</dbReference>
<feature type="transmembrane region" description="Helical" evidence="6">
    <location>
        <begin position="142"/>
        <end position="159"/>
    </location>
</feature>
<evidence type="ECO:0000256" key="3">
    <source>
        <dbReference type="ARBA" id="ARBA00022692"/>
    </source>
</evidence>
<gene>
    <name evidence="8" type="ORF">BB776_05675</name>
</gene>
<keyword evidence="9" id="KW-1185">Reference proteome</keyword>
<evidence type="ECO:0000256" key="1">
    <source>
        <dbReference type="ARBA" id="ARBA00004651"/>
    </source>
</evidence>
<evidence type="ECO:0000313" key="8">
    <source>
        <dbReference type="EMBL" id="OHX54602.1"/>
    </source>
</evidence>
<feature type="transmembrane region" description="Helical" evidence="6">
    <location>
        <begin position="73"/>
        <end position="93"/>
    </location>
</feature>
<keyword evidence="5 6" id="KW-0472">Membrane</keyword>
<feature type="domain" description="Signal transduction histidine kinase 5TM receptor LytS transmembrane region" evidence="7">
    <location>
        <begin position="36"/>
        <end position="158"/>
    </location>
</feature>
<evidence type="ECO:0000259" key="7">
    <source>
        <dbReference type="Pfam" id="PF07694"/>
    </source>
</evidence>
<feature type="transmembrane region" description="Helical" evidence="6">
    <location>
        <begin position="99"/>
        <end position="121"/>
    </location>
</feature>
<reference evidence="8" key="1">
    <citation type="submission" date="2016-07" db="EMBL/GenBank/DDBJ databases">
        <title>Draft genome Planococcus salivarum.</title>
        <authorList>
            <person name="See-Too W.S."/>
        </authorList>
    </citation>
    <scope>NUCLEOTIDE SEQUENCE [LARGE SCALE GENOMIC DNA]</scope>
    <source>
        <strain evidence="8">DSM 23820</strain>
    </source>
</reference>
<evidence type="ECO:0000256" key="5">
    <source>
        <dbReference type="ARBA" id="ARBA00023136"/>
    </source>
</evidence>
<feature type="transmembrane region" description="Helical" evidence="6">
    <location>
        <begin position="43"/>
        <end position="61"/>
    </location>
</feature>
<organism evidence="8 9">
    <name type="scientific">Planococcus salinarum</name>
    <dbReference type="NCBI Taxonomy" id="622695"/>
    <lineage>
        <taxon>Bacteria</taxon>
        <taxon>Bacillati</taxon>
        <taxon>Bacillota</taxon>
        <taxon>Bacilli</taxon>
        <taxon>Bacillales</taxon>
        <taxon>Caryophanaceae</taxon>
        <taxon>Planococcus</taxon>
    </lineage>
</organism>
<keyword evidence="4 6" id="KW-1133">Transmembrane helix</keyword>
<evidence type="ECO:0000313" key="9">
    <source>
        <dbReference type="Proteomes" id="UP000242153"/>
    </source>
</evidence>
<protein>
    <recommendedName>
        <fullName evidence="7">Signal transduction histidine kinase 5TM receptor LytS transmembrane region domain-containing protein</fullName>
    </recommendedName>
</protein>
<accession>A0ABX3D1N7</accession>
<evidence type="ECO:0000256" key="6">
    <source>
        <dbReference type="SAM" id="Phobius"/>
    </source>
</evidence>
<dbReference type="InterPro" id="IPR011620">
    <property type="entry name" value="Sig_transdc_His_kinase_LytS_TM"/>
</dbReference>